<keyword evidence="2" id="KW-1185">Reference proteome</keyword>
<reference evidence="1" key="1">
    <citation type="submission" date="2021-05" db="EMBL/GenBank/DDBJ databases">
        <authorList>
            <person name="Scholz U."/>
            <person name="Mascher M."/>
            <person name="Fiebig A."/>
        </authorList>
    </citation>
    <scope>NUCLEOTIDE SEQUENCE [LARGE SCALE GENOMIC DNA]</scope>
</reference>
<reference evidence="1" key="2">
    <citation type="submission" date="2025-09" db="UniProtKB">
        <authorList>
            <consortium name="EnsemblPlants"/>
        </authorList>
    </citation>
    <scope>IDENTIFICATION</scope>
</reference>
<accession>A0ACD5UNS5</accession>
<proteinExistence type="predicted"/>
<dbReference type="EnsemblPlants" id="AVESA.00010b.r2.2CG0296080.1">
    <property type="protein sequence ID" value="AVESA.00010b.r2.2CG0296080.1.CDS"/>
    <property type="gene ID" value="AVESA.00010b.r2.2CG0296080"/>
</dbReference>
<organism evidence="1 2">
    <name type="scientific">Avena sativa</name>
    <name type="common">Oat</name>
    <dbReference type="NCBI Taxonomy" id="4498"/>
    <lineage>
        <taxon>Eukaryota</taxon>
        <taxon>Viridiplantae</taxon>
        <taxon>Streptophyta</taxon>
        <taxon>Embryophyta</taxon>
        <taxon>Tracheophyta</taxon>
        <taxon>Spermatophyta</taxon>
        <taxon>Magnoliopsida</taxon>
        <taxon>Liliopsida</taxon>
        <taxon>Poales</taxon>
        <taxon>Poaceae</taxon>
        <taxon>BOP clade</taxon>
        <taxon>Pooideae</taxon>
        <taxon>Poodae</taxon>
        <taxon>Poeae</taxon>
        <taxon>Poeae Chloroplast Group 1 (Aveneae type)</taxon>
        <taxon>Aveninae</taxon>
        <taxon>Avena</taxon>
    </lineage>
</organism>
<dbReference type="Proteomes" id="UP001732700">
    <property type="component" value="Chromosome 2C"/>
</dbReference>
<sequence length="429" mass="48396">MRGEKIYRLICKEKEACSLLGSHFCMALLTRGKNNPPGRRRRVRLDQGLEAAALPCFCFCPMADDDEGLLPAYIEEDEEEAAASKQQRRQKSKRKKPRERMPWEFATPEEEAKAEVRQALEDELIVYDPKTNTSCFTRAWFIDRTIFDLDEETQYGPMRYVDSAISDDHRLVSSLNVLSLKIVSSDIPYPINVYGTVIVRDSLDYKCVNIFRRDRNNCQQVKSKNEDLILTGPTRGIVFRGGAFFEINLMSREDGDCNDRQFSKALIDVLLARIMNTKVGIRTIPSWLSEVQLVYSHVKKALEATVEIKILSGPEVFYGKITACTTEVPKKILLYDSDVSGGTAVGDGGIVQLLRRVVAVSIDELLILNVGALHSADHDGNTSSCVSEFTPMIQGEDDDQITCGLYSLRVKVIWSTLFMSQVNQDRAHM</sequence>
<protein>
    <submittedName>
        <fullName evidence="1">Uncharacterized protein</fullName>
    </submittedName>
</protein>
<evidence type="ECO:0000313" key="1">
    <source>
        <dbReference type="EnsemblPlants" id="AVESA.00010b.r2.2CG0296080.1.CDS"/>
    </source>
</evidence>
<name>A0ACD5UNS5_AVESA</name>
<evidence type="ECO:0000313" key="2">
    <source>
        <dbReference type="Proteomes" id="UP001732700"/>
    </source>
</evidence>